<evidence type="ECO:0000256" key="1">
    <source>
        <dbReference type="ARBA" id="ARBA00004613"/>
    </source>
</evidence>
<protein>
    <submittedName>
        <fullName evidence="8">GDSL esterase/lipase</fullName>
    </submittedName>
</protein>
<keyword evidence="5" id="KW-0378">Hydrolase</keyword>
<dbReference type="GO" id="GO:0016787">
    <property type="term" value="F:hydrolase activity"/>
    <property type="evidence" value="ECO:0007669"/>
    <property type="project" value="UniProtKB-KW"/>
</dbReference>
<name>A0ABD1S2D4_9LAMI</name>
<gene>
    <name evidence="8" type="ORF">Fot_38627</name>
</gene>
<evidence type="ECO:0000313" key="8">
    <source>
        <dbReference type="EMBL" id="KAL2494870.1"/>
    </source>
</evidence>
<organism evidence="8 9">
    <name type="scientific">Forsythia ovata</name>
    <dbReference type="NCBI Taxonomy" id="205694"/>
    <lineage>
        <taxon>Eukaryota</taxon>
        <taxon>Viridiplantae</taxon>
        <taxon>Streptophyta</taxon>
        <taxon>Embryophyta</taxon>
        <taxon>Tracheophyta</taxon>
        <taxon>Spermatophyta</taxon>
        <taxon>Magnoliopsida</taxon>
        <taxon>eudicotyledons</taxon>
        <taxon>Gunneridae</taxon>
        <taxon>Pentapetalae</taxon>
        <taxon>asterids</taxon>
        <taxon>lamiids</taxon>
        <taxon>Lamiales</taxon>
        <taxon>Oleaceae</taxon>
        <taxon>Forsythieae</taxon>
        <taxon>Forsythia</taxon>
    </lineage>
</organism>
<dbReference type="Pfam" id="PF00657">
    <property type="entry name" value="Lipase_GDSL"/>
    <property type="match status" value="1"/>
</dbReference>
<proteinExistence type="inferred from homology"/>
<evidence type="ECO:0000313" key="9">
    <source>
        <dbReference type="Proteomes" id="UP001604277"/>
    </source>
</evidence>
<evidence type="ECO:0000256" key="2">
    <source>
        <dbReference type="ARBA" id="ARBA00008668"/>
    </source>
</evidence>
<dbReference type="GO" id="GO:0005576">
    <property type="term" value="C:extracellular region"/>
    <property type="evidence" value="ECO:0007669"/>
    <property type="project" value="UniProtKB-SubCell"/>
</dbReference>
<reference evidence="9" key="1">
    <citation type="submission" date="2024-07" db="EMBL/GenBank/DDBJ databases">
        <title>Two chromosome-level genome assemblies of Korean endemic species Abeliophyllum distichum and Forsythia ovata (Oleaceae).</title>
        <authorList>
            <person name="Jang H."/>
        </authorList>
    </citation>
    <scope>NUCLEOTIDE SEQUENCE [LARGE SCALE GENOMIC DNA]</scope>
</reference>
<keyword evidence="9" id="KW-1185">Reference proteome</keyword>
<dbReference type="Gene3D" id="3.40.50.1110">
    <property type="entry name" value="SGNH hydrolase"/>
    <property type="match status" value="1"/>
</dbReference>
<dbReference type="InterPro" id="IPR036514">
    <property type="entry name" value="SGNH_hydro_sf"/>
</dbReference>
<dbReference type="InterPro" id="IPR001087">
    <property type="entry name" value="GDSL"/>
</dbReference>
<dbReference type="PANTHER" id="PTHR45650:SF9">
    <property type="entry name" value="SGNH HYDROLASE-TYPE ESTERASE DOMAIN-CONTAINING PROTEIN"/>
    <property type="match status" value="1"/>
</dbReference>
<dbReference type="AlphaFoldDB" id="A0ABD1S2D4"/>
<dbReference type="Proteomes" id="UP001604277">
    <property type="component" value="Unassembled WGS sequence"/>
</dbReference>
<dbReference type="InterPro" id="IPR035669">
    <property type="entry name" value="SGNH_plant_lipase-like"/>
</dbReference>
<evidence type="ECO:0000256" key="7">
    <source>
        <dbReference type="ARBA" id="ARBA00023098"/>
    </source>
</evidence>
<comment type="similarity">
    <text evidence="2">Belongs to the 'GDSL' lipolytic enzyme family.</text>
</comment>
<dbReference type="InterPro" id="IPR051238">
    <property type="entry name" value="GDSL_esterase/lipase"/>
</dbReference>
<evidence type="ECO:0000256" key="6">
    <source>
        <dbReference type="ARBA" id="ARBA00022963"/>
    </source>
</evidence>
<keyword evidence="3" id="KW-0964">Secreted</keyword>
<keyword evidence="7" id="KW-0443">Lipid metabolism</keyword>
<sequence>MGDSLFDNGNNNLLVTAAKANYPPYGIDYPHGPTGRFSNGRNIADFLGEFLGFDKPISPFVTAKGSKILKGVNYASGGAGILDDSGSRQGDRFSLNRQLQNHRTTILRLALLLGSMDQVKEHLRKCLYTINIGNNDYLNNYYLPQFYSTSRLYTQQQFADLLIRKYSQQLRTLYNYEARKIAIFGIGLIGCVPSVLAMYPPANGSTCVDSINGAVQLFNNMLKTLVDDLNNELPNAKFIYINITSISSGDPSALGIKVANASCCIVSTTIAKGQCAPGKVPCSNRSEYIFYDDIHPVEIFNELTAARAYNATSPTDSYPIDIRRLLMEMVDVLNRDLAAAKFTYVNTDFKKRSFE</sequence>
<dbReference type="GO" id="GO:0016042">
    <property type="term" value="P:lipid catabolic process"/>
    <property type="evidence" value="ECO:0007669"/>
    <property type="project" value="UniProtKB-KW"/>
</dbReference>
<dbReference type="PANTHER" id="PTHR45650">
    <property type="entry name" value="GDSL-LIKE LIPASE/ACYLHYDROLASE-RELATED"/>
    <property type="match status" value="1"/>
</dbReference>
<dbReference type="SUPFAM" id="SSF52266">
    <property type="entry name" value="SGNH hydrolase"/>
    <property type="match status" value="1"/>
</dbReference>
<dbReference type="EMBL" id="JBFOLJ010000011">
    <property type="protein sequence ID" value="KAL2494870.1"/>
    <property type="molecule type" value="Genomic_DNA"/>
</dbReference>
<evidence type="ECO:0000256" key="3">
    <source>
        <dbReference type="ARBA" id="ARBA00022525"/>
    </source>
</evidence>
<dbReference type="CDD" id="cd01837">
    <property type="entry name" value="SGNH_plant_lipase_like"/>
    <property type="match status" value="1"/>
</dbReference>
<evidence type="ECO:0000256" key="4">
    <source>
        <dbReference type="ARBA" id="ARBA00022729"/>
    </source>
</evidence>
<keyword evidence="6" id="KW-0442">Lipid degradation</keyword>
<accession>A0ABD1S2D4</accession>
<comment type="subcellular location">
    <subcellularLocation>
        <location evidence="1">Secreted</location>
    </subcellularLocation>
</comment>
<evidence type="ECO:0000256" key="5">
    <source>
        <dbReference type="ARBA" id="ARBA00022801"/>
    </source>
</evidence>
<comment type="caution">
    <text evidence="8">The sequence shown here is derived from an EMBL/GenBank/DDBJ whole genome shotgun (WGS) entry which is preliminary data.</text>
</comment>
<keyword evidence="4" id="KW-0732">Signal</keyword>